<evidence type="ECO:0000256" key="3">
    <source>
        <dbReference type="SAM" id="MobiDB-lite"/>
    </source>
</evidence>
<organism evidence="5 6">
    <name type="scientific">Arenimonas caeni</name>
    <dbReference type="NCBI Taxonomy" id="2058085"/>
    <lineage>
        <taxon>Bacteria</taxon>
        <taxon>Pseudomonadati</taxon>
        <taxon>Pseudomonadota</taxon>
        <taxon>Gammaproteobacteria</taxon>
        <taxon>Lysobacterales</taxon>
        <taxon>Lysobacteraceae</taxon>
        <taxon>Arenimonas</taxon>
    </lineage>
</organism>
<proteinExistence type="predicted"/>
<dbReference type="SMART" id="SM00342">
    <property type="entry name" value="HTH_ARAC"/>
    <property type="match status" value="1"/>
</dbReference>
<keyword evidence="6" id="KW-1185">Reference proteome</keyword>
<protein>
    <recommendedName>
        <fullName evidence="4">HTH araC/xylS-type domain-containing protein</fullName>
    </recommendedName>
</protein>
<dbReference type="SUPFAM" id="SSF52317">
    <property type="entry name" value="Class I glutamine amidotransferase-like"/>
    <property type="match status" value="1"/>
</dbReference>
<dbReference type="OrthoDB" id="9803764at2"/>
<dbReference type="PROSITE" id="PS01124">
    <property type="entry name" value="HTH_ARAC_FAMILY_2"/>
    <property type="match status" value="1"/>
</dbReference>
<name>A0A2P6M8W5_9GAMM</name>
<dbReference type="Gene3D" id="3.40.50.880">
    <property type="match status" value="1"/>
</dbReference>
<feature type="domain" description="HTH araC/xylS-type" evidence="4">
    <location>
        <begin position="266"/>
        <end position="364"/>
    </location>
</feature>
<dbReference type="SUPFAM" id="SSF46689">
    <property type="entry name" value="Homeodomain-like"/>
    <property type="match status" value="2"/>
</dbReference>
<dbReference type="Pfam" id="PF01965">
    <property type="entry name" value="DJ-1_PfpI"/>
    <property type="match status" value="1"/>
</dbReference>
<feature type="region of interest" description="Disordered" evidence="3">
    <location>
        <begin position="1"/>
        <end position="38"/>
    </location>
</feature>
<keyword evidence="2" id="KW-0804">Transcription</keyword>
<dbReference type="Pfam" id="PF12833">
    <property type="entry name" value="HTH_18"/>
    <property type="match status" value="1"/>
</dbReference>
<reference evidence="5 6" key="1">
    <citation type="submission" date="2018-03" db="EMBL/GenBank/DDBJ databases">
        <title>Arenimonas caeni sp. nov., isolated from activated sludge.</title>
        <authorList>
            <person name="Liu H."/>
        </authorList>
    </citation>
    <scope>NUCLEOTIDE SEQUENCE [LARGE SCALE GENOMIC DNA]</scope>
    <source>
        <strain evidence="6">z29</strain>
    </source>
</reference>
<dbReference type="InterPro" id="IPR018060">
    <property type="entry name" value="HTH_AraC"/>
</dbReference>
<dbReference type="GO" id="GO:0043565">
    <property type="term" value="F:sequence-specific DNA binding"/>
    <property type="evidence" value="ECO:0007669"/>
    <property type="project" value="InterPro"/>
</dbReference>
<dbReference type="Gene3D" id="1.10.10.60">
    <property type="entry name" value="Homeodomain-like"/>
    <property type="match status" value="2"/>
</dbReference>
<evidence type="ECO:0000259" key="4">
    <source>
        <dbReference type="PROSITE" id="PS01124"/>
    </source>
</evidence>
<dbReference type="AlphaFoldDB" id="A0A2P6M8W5"/>
<evidence type="ECO:0000256" key="1">
    <source>
        <dbReference type="ARBA" id="ARBA00023015"/>
    </source>
</evidence>
<dbReference type="InterPro" id="IPR052158">
    <property type="entry name" value="INH-QAR"/>
</dbReference>
<dbReference type="Proteomes" id="UP000241736">
    <property type="component" value="Unassembled WGS sequence"/>
</dbReference>
<evidence type="ECO:0000313" key="5">
    <source>
        <dbReference type="EMBL" id="PRH82426.1"/>
    </source>
</evidence>
<dbReference type="EMBL" id="PVLF01000010">
    <property type="protein sequence ID" value="PRH82426.1"/>
    <property type="molecule type" value="Genomic_DNA"/>
</dbReference>
<accession>A0A2P6M8W5</accession>
<dbReference type="InterPro" id="IPR009057">
    <property type="entry name" value="Homeodomain-like_sf"/>
</dbReference>
<dbReference type="PANTHER" id="PTHR43130">
    <property type="entry name" value="ARAC-FAMILY TRANSCRIPTIONAL REGULATOR"/>
    <property type="match status" value="1"/>
</dbReference>
<dbReference type="InterPro" id="IPR002818">
    <property type="entry name" value="DJ-1/PfpI"/>
</dbReference>
<dbReference type="GO" id="GO:0003700">
    <property type="term" value="F:DNA-binding transcription factor activity"/>
    <property type="evidence" value="ECO:0007669"/>
    <property type="project" value="InterPro"/>
</dbReference>
<dbReference type="InterPro" id="IPR029062">
    <property type="entry name" value="Class_I_gatase-like"/>
</dbReference>
<comment type="caution">
    <text evidence="5">The sequence shown here is derived from an EMBL/GenBank/DDBJ whole genome shotgun (WGS) entry which is preliminary data.</text>
</comment>
<sequence>MCAWSAAISPCPPASRHSPCPRRWPTGWPNTRERSMSPTERPFTLGLLALDGALASSLTGPMDMLRIASKLVQLRQPAAPPRFTTVLVGARGEATMTDAGGLQLGPVRSPDQALDLLLVPGYMHSSARDAADRLAGYGPEQELLRALSLRGVPLAANCCGSLLLAEAGLLDGRRATTSWWLDGVFRTRYPRVSLDVQQMVVEDDGITTTGASTAVMTWLLQLLARIADPALAQHAARMMLIDPDRQSQAPYISHALAERPRHSLLEKADGFLQRELHRELSIAELAAHCGTSERSLLRHFRQHHGATPLAHLQHLRVERAKALLETTLLSFDEIVERCGYSDASSFRKLFKRATSLTPADYRERFRLRAH</sequence>
<gene>
    <name evidence="5" type="ORF">C6N40_07875</name>
</gene>
<keyword evidence="1" id="KW-0805">Transcription regulation</keyword>
<evidence type="ECO:0000313" key="6">
    <source>
        <dbReference type="Proteomes" id="UP000241736"/>
    </source>
</evidence>
<evidence type="ECO:0000256" key="2">
    <source>
        <dbReference type="ARBA" id="ARBA00023163"/>
    </source>
</evidence>
<dbReference type="PANTHER" id="PTHR43130:SF3">
    <property type="entry name" value="HTH-TYPE TRANSCRIPTIONAL REGULATOR RV1931C"/>
    <property type="match status" value="1"/>
</dbReference>